<dbReference type="GO" id="GO:0003972">
    <property type="term" value="F:RNA ligase (ATP) activity"/>
    <property type="evidence" value="ECO:0007669"/>
    <property type="project" value="UniProtKB-UniRule"/>
</dbReference>
<protein>
    <recommendedName>
        <fullName evidence="1">tRNA ligase</fullName>
        <ecNumber evidence="1">6.5.1.3</ecNumber>
    </recommendedName>
</protein>
<dbReference type="InterPro" id="IPR015966">
    <property type="entry name" value="tRNA_lig_kin_fungi"/>
</dbReference>
<dbReference type="Proteomes" id="UP001338582">
    <property type="component" value="Chromosome 4"/>
</dbReference>
<dbReference type="GO" id="GO:0006388">
    <property type="term" value="P:tRNA splicing, via endonucleolytic cleavage and ligation"/>
    <property type="evidence" value="ECO:0007669"/>
    <property type="project" value="UniProtKB-UniRule"/>
</dbReference>
<comment type="catalytic activity">
    <reaction evidence="1">
        <text>ATP + (ribonucleotide)n-3'-hydroxyl + 5'-phospho-(ribonucleotide)m = (ribonucleotide)n+m + AMP + diphosphate.</text>
        <dbReference type="EC" id="6.5.1.3"/>
    </reaction>
</comment>
<evidence type="ECO:0000313" key="6">
    <source>
        <dbReference type="EMBL" id="WPK26520.1"/>
    </source>
</evidence>
<name>A0AAX4HFU6_9ASCO</name>
<evidence type="ECO:0000259" key="4">
    <source>
        <dbReference type="Pfam" id="PF08303"/>
    </source>
</evidence>
<dbReference type="EC" id="6.5.1.3" evidence="1"/>
<dbReference type="InterPro" id="IPR027417">
    <property type="entry name" value="P-loop_NTPase"/>
</dbReference>
<evidence type="ECO:0000256" key="2">
    <source>
        <dbReference type="PIRSR" id="PIRSR019634-50"/>
    </source>
</evidence>
<keyword evidence="1" id="KW-0819">tRNA processing</keyword>
<feature type="domain" description="T4 RNA ligase 1-like N-terminal" evidence="5">
    <location>
        <begin position="78"/>
        <end position="305"/>
    </location>
</feature>
<evidence type="ECO:0000256" key="1">
    <source>
        <dbReference type="PIRNR" id="PIRNR019634"/>
    </source>
</evidence>
<comment type="similarity">
    <text evidence="1">Belongs to the TRL1 family.</text>
</comment>
<keyword evidence="7" id="KW-1185">Reference proteome</keyword>
<dbReference type="SUPFAM" id="SSF52540">
    <property type="entry name" value="P-loop containing nucleoside triphosphate hydrolases"/>
    <property type="match status" value="1"/>
</dbReference>
<accession>A0AAX4HFU6</accession>
<dbReference type="KEGG" id="asau:88174938"/>
<dbReference type="Pfam" id="PF08303">
    <property type="entry name" value="tRNA_lig_kinase"/>
    <property type="match status" value="1"/>
</dbReference>
<feature type="domain" description="tRNA ligase kinase" evidence="4">
    <location>
        <begin position="416"/>
        <end position="562"/>
    </location>
</feature>
<evidence type="ECO:0000313" key="7">
    <source>
        <dbReference type="Proteomes" id="UP001338582"/>
    </source>
</evidence>
<dbReference type="PIRSF" id="PIRSF019634">
    <property type="entry name" value="tRNA_lig_yeast"/>
    <property type="match status" value="1"/>
</dbReference>
<dbReference type="GeneID" id="88174938"/>
<dbReference type="Pfam" id="PF08302">
    <property type="entry name" value="tRNA_lig_CPD"/>
    <property type="match status" value="1"/>
</dbReference>
<proteinExistence type="inferred from homology"/>
<gene>
    <name evidence="6" type="ORF">PUMCH_003875</name>
</gene>
<dbReference type="RefSeq" id="XP_062878901.1">
    <property type="nucleotide sequence ID" value="XM_063022831.1"/>
</dbReference>
<dbReference type="GO" id="GO:0005634">
    <property type="term" value="C:nucleus"/>
    <property type="evidence" value="ECO:0007669"/>
    <property type="project" value="TreeGrafter"/>
</dbReference>
<dbReference type="GO" id="GO:0051730">
    <property type="term" value="F:GTP-dependent polyribonucleotide 5'-hydroxyl-kinase activity"/>
    <property type="evidence" value="ECO:0007669"/>
    <property type="project" value="InterPro"/>
</dbReference>
<dbReference type="PANTHER" id="PTHR32004:SF1">
    <property type="entry name" value="TRNA LIGASE"/>
    <property type="match status" value="1"/>
</dbReference>
<dbReference type="GO" id="GO:0005524">
    <property type="term" value="F:ATP binding"/>
    <property type="evidence" value="ECO:0007669"/>
    <property type="project" value="UniProtKB-UniRule"/>
</dbReference>
<dbReference type="GO" id="GO:0008081">
    <property type="term" value="F:phosphoric diester hydrolase activity"/>
    <property type="evidence" value="ECO:0007669"/>
    <property type="project" value="InterPro"/>
</dbReference>
<dbReference type="InterPro" id="IPR019039">
    <property type="entry name" value="T4-Rnl1-like_N"/>
</dbReference>
<dbReference type="AlphaFoldDB" id="A0AAX4HFU6"/>
<reference evidence="6 7" key="1">
    <citation type="submission" date="2023-10" db="EMBL/GenBank/DDBJ databases">
        <title>Draft Genome Sequence of Candida saopaulonensis from a very Premature Infant with Sepsis.</title>
        <authorList>
            <person name="Ning Y."/>
            <person name="Dai R."/>
            <person name="Xiao M."/>
            <person name="Xu Y."/>
            <person name="Yan Q."/>
            <person name="Zhang L."/>
        </authorList>
    </citation>
    <scope>NUCLEOTIDE SEQUENCE [LARGE SCALE GENOMIC DNA]</scope>
    <source>
        <strain evidence="6 7">19XY460</strain>
    </source>
</reference>
<dbReference type="Pfam" id="PF09511">
    <property type="entry name" value="RNA_lig_T4_1"/>
    <property type="match status" value="1"/>
</dbReference>
<dbReference type="Gene3D" id="3.40.50.300">
    <property type="entry name" value="P-loop containing nucleotide triphosphate hydrolases"/>
    <property type="match status" value="1"/>
</dbReference>
<dbReference type="EMBL" id="CP138897">
    <property type="protein sequence ID" value="WPK26520.1"/>
    <property type="molecule type" value="Genomic_DNA"/>
</dbReference>
<dbReference type="InterPro" id="IPR015965">
    <property type="entry name" value="tRNA_lig_PDEase"/>
</dbReference>
<keyword evidence="1" id="KW-0436">Ligase</keyword>
<sequence>MNTIDSTNEFKTLLADLELFLNTLRSSEKVVDSSVKGQRRVTHKRYKVTTLSGPVHIDNWKFPEFDFARKYDSMPCHARGLFTMPEGIVVRGYDKFFNIDELPMVKKDVLESELTGPFTAATKENGCIMFFAGLQDGTLLVCSKNLTGDLESDPSTSQRKLKHYEQGMVAIQKQLHALGKDTTDLARALYDEGLTAVAELCDDSYEEHVVAYPPEIAGFYLHGLNRNTKTFQTLQMSEVDDFAEKWGFKKVDYTTFDTFQGVMAHMTAAADSGKYNGREIEGFVIRCKRDSKDFFFKYKFEQPYYLYRQFREATFKLFADQPKRNIREVLALFPKFKRVTLAYLEFAQAYFAENPSAKDEFANNIGIIKLRKLFMESLGYREDQGIELLREDLNETLATRLELLLSSTRTVYCVSTIAFPGCGKTTTCMILANLFSNWTHIQNDNFPNAKAFYTEIINSFLENDVVFVDRMNYRLNYRHELVSSISQYRASSLPDVEIKHVGLNFMRSNDQLRALEIAKERILLRGDNHQSVKAATSEVQALALLRDTAKQFERPQLKSEEDELPVACLGSQLRGYDSAYTLLINLDVDDDHLSLVNAQIIYEQLRIHFPQLASQPVIEQSWTAAYERAMAYKPTFEKKKSLPSRKPAYYGILVERQALVSHLDNVLSESPTWQAICQKNRVQAQFHITLAHEFSLKGSPENREIWTSLGRFFEIAKTKKTARPGERTPIKMFADLKIEKIVVIENTLIALKASPIKYYKPEEGELVPVPHLLPYTNKHLHITIGTCHPAIKPMESNTYLCQLFDEGPVRAGVRKHSNFTAHVYDWDEIMEKQQCFIFFQ</sequence>
<evidence type="ECO:0000259" key="3">
    <source>
        <dbReference type="Pfam" id="PF08302"/>
    </source>
</evidence>
<evidence type="ECO:0000259" key="5">
    <source>
        <dbReference type="Pfam" id="PF09511"/>
    </source>
</evidence>
<feature type="domain" description="tRNA ligase phosphodiesterase" evidence="3">
    <location>
        <begin position="594"/>
        <end position="809"/>
    </location>
</feature>
<organism evidence="6 7">
    <name type="scientific">Australozyma saopauloensis</name>
    <dbReference type="NCBI Taxonomy" id="291208"/>
    <lineage>
        <taxon>Eukaryota</taxon>
        <taxon>Fungi</taxon>
        <taxon>Dikarya</taxon>
        <taxon>Ascomycota</taxon>
        <taxon>Saccharomycotina</taxon>
        <taxon>Pichiomycetes</taxon>
        <taxon>Metschnikowiaceae</taxon>
        <taxon>Australozyma</taxon>
    </lineage>
</organism>
<dbReference type="PANTHER" id="PTHR32004">
    <property type="entry name" value="TRNA LIGASE"/>
    <property type="match status" value="1"/>
</dbReference>
<dbReference type="InterPro" id="IPR012387">
    <property type="entry name" value="Trl1_fun"/>
</dbReference>
<feature type="active site" description="N6-AMP-lysine intermediate" evidence="2">
    <location>
        <position position="123"/>
    </location>
</feature>